<evidence type="ECO:0000313" key="1">
    <source>
        <dbReference type="EMBL" id="CAI9778815.1"/>
    </source>
</evidence>
<dbReference type="Proteomes" id="UP000834106">
    <property type="component" value="Chromosome 16"/>
</dbReference>
<evidence type="ECO:0000313" key="2">
    <source>
        <dbReference type="Proteomes" id="UP000834106"/>
    </source>
</evidence>
<accession>A0AAD2A4H2</accession>
<name>A0AAD2A4H2_9LAMI</name>
<protein>
    <submittedName>
        <fullName evidence="1">Uncharacterized protein</fullName>
    </submittedName>
</protein>
<dbReference type="PANTHER" id="PTHR34222">
    <property type="entry name" value="GAG_PRE-INTEGRS DOMAIN-CONTAINING PROTEIN"/>
    <property type="match status" value="1"/>
</dbReference>
<dbReference type="AlphaFoldDB" id="A0AAD2A4H2"/>
<sequence length="332" mass="37635">MVSQASSVGELIREEANSINSRSITDPNSPYYLHCGDNTERFIDGTITEPESDDPLHSTLRRCNHVVSLWIINFIPNELYPSVMHKDSVREIWIELKDRYRQDQVMQFLMGLDEHYSGVRSRILLMDPLPLLNKVVALILQDERQKKRKDKLICSHRGIARHIKVKCLKIVGYLPGHRFFGGINVVANAVGQSSDSGSQTVMESFSNLTITPDQCKEVLVMLMPQLIGQITNVPRIQTQSQPQDTSRPGYSVPMLSHFQDLLTWKMIGMGKLENGLTTTLILENKTPYEMQHHHIHISRYLNASAMLQVSKETVPNSTLEPFLASFLAILTA</sequence>
<keyword evidence="2" id="KW-1185">Reference proteome</keyword>
<gene>
    <name evidence="1" type="ORF">FPE_LOCUS26245</name>
</gene>
<proteinExistence type="predicted"/>
<organism evidence="1 2">
    <name type="scientific">Fraxinus pennsylvanica</name>
    <dbReference type="NCBI Taxonomy" id="56036"/>
    <lineage>
        <taxon>Eukaryota</taxon>
        <taxon>Viridiplantae</taxon>
        <taxon>Streptophyta</taxon>
        <taxon>Embryophyta</taxon>
        <taxon>Tracheophyta</taxon>
        <taxon>Spermatophyta</taxon>
        <taxon>Magnoliopsida</taxon>
        <taxon>eudicotyledons</taxon>
        <taxon>Gunneridae</taxon>
        <taxon>Pentapetalae</taxon>
        <taxon>asterids</taxon>
        <taxon>lamiids</taxon>
        <taxon>Lamiales</taxon>
        <taxon>Oleaceae</taxon>
        <taxon>Oleeae</taxon>
        <taxon>Fraxinus</taxon>
    </lineage>
</organism>
<dbReference type="EMBL" id="OU503051">
    <property type="protein sequence ID" value="CAI9778815.1"/>
    <property type="molecule type" value="Genomic_DNA"/>
</dbReference>
<dbReference type="PANTHER" id="PTHR34222:SF99">
    <property type="entry name" value="PROTEIN, PUTATIVE-RELATED"/>
    <property type="match status" value="1"/>
</dbReference>
<reference evidence="1" key="1">
    <citation type="submission" date="2023-05" db="EMBL/GenBank/DDBJ databases">
        <authorList>
            <person name="Huff M."/>
        </authorList>
    </citation>
    <scope>NUCLEOTIDE SEQUENCE</scope>
</reference>